<dbReference type="SUPFAM" id="SSF63411">
    <property type="entry name" value="LuxS/MPP-like metallohydrolase"/>
    <property type="match status" value="2"/>
</dbReference>
<dbReference type="EMBL" id="FOHA01000004">
    <property type="protein sequence ID" value="SER71585.1"/>
    <property type="molecule type" value="Genomic_DNA"/>
</dbReference>
<organism evidence="2 3">
    <name type="scientific">Isobaculum melis</name>
    <dbReference type="NCBI Taxonomy" id="142588"/>
    <lineage>
        <taxon>Bacteria</taxon>
        <taxon>Bacillati</taxon>
        <taxon>Bacillota</taxon>
        <taxon>Bacilli</taxon>
        <taxon>Lactobacillales</taxon>
        <taxon>Carnobacteriaceae</taxon>
        <taxon>Isobaculum</taxon>
    </lineage>
</organism>
<sequence>MNSDLKNGIHLNMIQTKKYKTVRIVLKFKTTLSAENSTKRTLISSLLETNSEKYPTQTSFRSKLADLYGASLSTGISKKGNMHILSLSMSVVNEKYLQSEAQLMEEVVQFIQEILFAPHVKNGAFDEATFLREKENLADYYLSIFDDKQAYTSLQLQELYYDGVQKIPSIGCLEELEKIDAASLYAYYQDMLQNDEMDIYVLGDIDPAKMAALFKQLPFKNRETISNPVFYNQKVSEEIVTKNEVQDITQAKFNLLYQTGLYYHQDAYFAGQIFNGLFGGFPHSKLFMNVREKASLAYYASSQLDSFRGTMVVQTGIETEKMPQVKDIIAAQLSALQAGDFSEEDFVQTKEMLKNQVLQSEDSGIAVIEKAYSHDLIKKAPLTPSEWFEGIDQVTREDVISVANQVHLQASFFLSGEEKNNG</sequence>
<accession>A0A1H9RGA0</accession>
<proteinExistence type="predicted"/>
<reference evidence="2 3" key="1">
    <citation type="submission" date="2016-10" db="EMBL/GenBank/DDBJ databases">
        <authorList>
            <person name="de Groot N.N."/>
        </authorList>
    </citation>
    <scope>NUCLEOTIDE SEQUENCE [LARGE SCALE GENOMIC DNA]</scope>
    <source>
        <strain evidence="2 3">DSM 13760</strain>
    </source>
</reference>
<dbReference type="PANTHER" id="PTHR11851:SF186">
    <property type="entry name" value="INACTIVE METALLOPROTEASE YMFF-RELATED"/>
    <property type="match status" value="1"/>
</dbReference>
<dbReference type="InterPro" id="IPR050361">
    <property type="entry name" value="MPP/UQCRC_Complex"/>
</dbReference>
<evidence type="ECO:0000259" key="1">
    <source>
        <dbReference type="Pfam" id="PF05193"/>
    </source>
</evidence>
<dbReference type="Gene3D" id="3.30.830.10">
    <property type="entry name" value="Metalloenzyme, LuxS/M16 peptidase-like"/>
    <property type="match status" value="2"/>
</dbReference>
<keyword evidence="3" id="KW-1185">Reference proteome</keyword>
<dbReference type="STRING" id="142588.SAMN04488559_1042"/>
<gene>
    <name evidence="2" type="ORF">SAMN04488559_1042</name>
</gene>
<dbReference type="Pfam" id="PF05193">
    <property type="entry name" value="Peptidase_M16_C"/>
    <property type="match status" value="1"/>
</dbReference>
<dbReference type="AlphaFoldDB" id="A0A1H9RGA0"/>
<dbReference type="RefSeq" id="WP_092650724.1">
    <property type="nucleotide sequence ID" value="NZ_FOHA01000004.1"/>
</dbReference>
<feature type="domain" description="Peptidase M16 C-terminal" evidence="1">
    <location>
        <begin position="178"/>
        <end position="353"/>
    </location>
</feature>
<dbReference type="OrthoDB" id="9762085at2"/>
<dbReference type="InterPro" id="IPR011249">
    <property type="entry name" value="Metalloenz_LuxS/M16"/>
</dbReference>
<dbReference type="GO" id="GO:0046872">
    <property type="term" value="F:metal ion binding"/>
    <property type="evidence" value="ECO:0007669"/>
    <property type="project" value="InterPro"/>
</dbReference>
<protein>
    <submittedName>
        <fullName evidence="2">Predicted Zn-dependent peptidase</fullName>
    </submittedName>
</protein>
<evidence type="ECO:0000313" key="2">
    <source>
        <dbReference type="EMBL" id="SER71585.1"/>
    </source>
</evidence>
<evidence type="ECO:0000313" key="3">
    <source>
        <dbReference type="Proteomes" id="UP000198948"/>
    </source>
</evidence>
<name>A0A1H9RGA0_9LACT</name>
<dbReference type="InterPro" id="IPR007863">
    <property type="entry name" value="Peptidase_M16_C"/>
</dbReference>
<dbReference type="PANTHER" id="PTHR11851">
    <property type="entry name" value="METALLOPROTEASE"/>
    <property type="match status" value="1"/>
</dbReference>
<dbReference type="Proteomes" id="UP000198948">
    <property type="component" value="Unassembled WGS sequence"/>
</dbReference>
<dbReference type="NCBIfam" id="NF047422">
    <property type="entry name" value="YfmF_fam"/>
    <property type="match status" value="1"/>
</dbReference>